<dbReference type="SMART" id="SM00451">
    <property type="entry name" value="ZnF_U1"/>
    <property type="match status" value="1"/>
</dbReference>
<dbReference type="OrthoDB" id="191651at2759"/>
<evidence type="ECO:0000256" key="5">
    <source>
        <dbReference type="ARBA" id="ARBA00023242"/>
    </source>
</evidence>
<dbReference type="GO" id="GO:0003723">
    <property type="term" value="F:RNA binding"/>
    <property type="evidence" value="ECO:0007669"/>
    <property type="project" value="TreeGrafter"/>
</dbReference>
<evidence type="ECO:0000256" key="4">
    <source>
        <dbReference type="ARBA" id="ARBA00022833"/>
    </source>
</evidence>
<name>A0A0M0JW63_9EUKA</name>
<dbReference type="PANTHER" id="PTHR13173">
    <property type="entry name" value="WW DOMAIN BINDING PROTEIN 4"/>
    <property type="match status" value="1"/>
</dbReference>
<evidence type="ECO:0000313" key="8">
    <source>
        <dbReference type="Proteomes" id="UP000037460"/>
    </source>
</evidence>
<evidence type="ECO:0000256" key="3">
    <source>
        <dbReference type="ARBA" id="ARBA00022771"/>
    </source>
</evidence>
<dbReference type="PANTHER" id="PTHR13173:SF10">
    <property type="entry name" value="WW DOMAIN-BINDING PROTEIN 4"/>
    <property type="match status" value="1"/>
</dbReference>
<dbReference type="GO" id="GO:0071011">
    <property type="term" value="C:precatalytic spliceosome"/>
    <property type="evidence" value="ECO:0007669"/>
    <property type="project" value="TreeGrafter"/>
</dbReference>
<proteinExistence type="predicted"/>
<comment type="subcellular location">
    <subcellularLocation>
        <location evidence="1">Nucleus</location>
    </subcellularLocation>
</comment>
<dbReference type="SUPFAM" id="SSF57667">
    <property type="entry name" value="beta-beta-alpha zinc fingers"/>
    <property type="match status" value="1"/>
</dbReference>
<dbReference type="PROSITE" id="PS50171">
    <property type="entry name" value="ZF_MATRIN"/>
    <property type="match status" value="1"/>
</dbReference>
<evidence type="ECO:0000256" key="1">
    <source>
        <dbReference type="ARBA" id="ARBA00004123"/>
    </source>
</evidence>
<dbReference type="Proteomes" id="UP000037460">
    <property type="component" value="Unassembled WGS sequence"/>
</dbReference>
<dbReference type="Pfam" id="PF06220">
    <property type="entry name" value="zf-U1"/>
    <property type="match status" value="1"/>
</dbReference>
<dbReference type="InterPro" id="IPR013085">
    <property type="entry name" value="U1-CZ_Znf_C2H2"/>
</dbReference>
<dbReference type="InterPro" id="IPR000690">
    <property type="entry name" value="Matrin/U1-C_Znf_C2H2"/>
</dbReference>
<reference evidence="8" key="1">
    <citation type="journal article" date="2015" name="PLoS Genet.">
        <title>Genome Sequence and Transcriptome Analyses of Chrysochromulina tobin: Metabolic Tools for Enhanced Algal Fitness in the Prominent Order Prymnesiales (Haptophyceae).</title>
        <authorList>
            <person name="Hovde B.T."/>
            <person name="Deodato C.R."/>
            <person name="Hunsperger H.M."/>
            <person name="Ryken S.A."/>
            <person name="Yost W."/>
            <person name="Jha R.K."/>
            <person name="Patterson J."/>
            <person name="Monnat R.J. Jr."/>
            <person name="Barlow S.B."/>
            <person name="Starkenburg S.R."/>
            <person name="Cattolico R.A."/>
        </authorList>
    </citation>
    <scope>NUCLEOTIDE SEQUENCE</scope>
    <source>
        <strain evidence="8">CCMP291</strain>
    </source>
</reference>
<dbReference type="InterPro" id="IPR040023">
    <property type="entry name" value="WBP4"/>
</dbReference>
<keyword evidence="4" id="KW-0862">Zinc</keyword>
<sequence>MTEYWVSQARHWCEYCRIYIAGNKSSIAFHENGKKHKEIVELSLRDMRMRGRERRIEQSDLQKEMDKIERNALKDYMHHDVAKEARPAAKAEVRLPVSEEMQRAVALQQASEAAAAEAALHDAPAAVFAKRKVGSKGIRVKKESDL</sequence>
<protein>
    <submittedName>
        <fullName evidence="7">C2h2 and c2hc zinc finger protein</fullName>
    </submittedName>
</protein>
<keyword evidence="2" id="KW-0479">Metal-binding</keyword>
<dbReference type="AlphaFoldDB" id="A0A0M0JW63"/>
<accession>A0A0M0JW63</accession>
<dbReference type="GO" id="GO:0000398">
    <property type="term" value="P:mRNA splicing, via spliceosome"/>
    <property type="evidence" value="ECO:0007669"/>
    <property type="project" value="InterPro"/>
</dbReference>
<dbReference type="InterPro" id="IPR003604">
    <property type="entry name" value="Matrin/U1-like-C_Znf_C2H2"/>
</dbReference>
<dbReference type="Gene3D" id="3.30.160.60">
    <property type="entry name" value="Classic Zinc Finger"/>
    <property type="match status" value="1"/>
</dbReference>
<evidence type="ECO:0000259" key="6">
    <source>
        <dbReference type="PROSITE" id="PS50171"/>
    </source>
</evidence>
<dbReference type="InterPro" id="IPR036236">
    <property type="entry name" value="Znf_C2H2_sf"/>
</dbReference>
<evidence type="ECO:0000256" key="2">
    <source>
        <dbReference type="ARBA" id="ARBA00022723"/>
    </source>
</evidence>
<feature type="domain" description="Matrin-type" evidence="6">
    <location>
        <begin position="11"/>
        <end position="42"/>
    </location>
</feature>
<gene>
    <name evidence="7" type="ORF">Ctob_013607</name>
</gene>
<organism evidence="7 8">
    <name type="scientific">Chrysochromulina tobinii</name>
    <dbReference type="NCBI Taxonomy" id="1460289"/>
    <lineage>
        <taxon>Eukaryota</taxon>
        <taxon>Haptista</taxon>
        <taxon>Haptophyta</taxon>
        <taxon>Prymnesiophyceae</taxon>
        <taxon>Prymnesiales</taxon>
        <taxon>Chrysochromulinaceae</taxon>
        <taxon>Chrysochromulina</taxon>
    </lineage>
</organism>
<dbReference type="GO" id="GO:0008270">
    <property type="term" value="F:zinc ion binding"/>
    <property type="evidence" value="ECO:0007669"/>
    <property type="project" value="UniProtKB-KW"/>
</dbReference>
<keyword evidence="8" id="KW-1185">Reference proteome</keyword>
<dbReference type="EMBL" id="JWZX01002161">
    <property type="protein sequence ID" value="KOO30790.1"/>
    <property type="molecule type" value="Genomic_DNA"/>
</dbReference>
<keyword evidence="5" id="KW-0539">Nucleus</keyword>
<comment type="caution">
    <text evidence="7">The sequence shown here is derived from an EMBL/GenBank/DDBJ whole genome shotgun (WGS) entry which is preliminary data.</text>
</comment>
<keyword evidence="3" id="KW-0863">Zinc-finger</keyword>
<evidence type="ECO:0000313" key="7">
    <source>
        <dbReference type="EMBL" id="KOO30790.1"/>
    </source>
</evidence>